<protein>
    <submittedName>
        <fullName evidence="2">Uncharacterized protein</fullName>
    </submittedName>
</protein>
<evidence type="ECO:0000313" key="2">
    <source>
        <dbReference type="EMBL" id="CAL0305052.1"/>
    </source>
</evidence>
<organism evidence="2 3">
    <name type="scientific">Lupinus luteus</name>
    <name type="common">European yellow lupine</name>
    <dbReference type="NCBI Taxonomy" id="3873"/>
    <lineage>
        <taxon>Eukaryota</taxon>
        <taxon>Viridiplantae</taxon>
        <taxon>Streptophyta</taxon>
        <taxon>Embryophyta</taxon>
        <taxon>Tracheophyta</taxon>
        <taxon>Spermatophyta</taxon>
        <taxon>Magnoliopsida</taxon>
        <taxon>eudicotyledons</taxon>
        <taxon>Gunneridae</taxon>
        <taxon>Pentapetalae</taxon>
        <taxon>rosids</taxon>
        <taxon>fabids</taxon>
        <taxon>Fabales</taxon>
        <taxon>Fabaceae</taxon>
        <taxon>Papilionoideae</taxon>
        <taxon>50 kb inversion clade</taxon>
        <taxon>genistoids sensu lato</taxon>
        <taxon>core genistoids</taxon>
        <taxon>Genisteae</taxon>
        <taxon>Lupinus</taxon>
    </lineage>
</organism>
<feature type="region of interest" description="Disordered" evidence="1">
    <location>
        <begin position="53"/>
        <end position="126"/>
    </location>
</feature>
<gene>
    <name evidence="2" type="ORF">LLUT_LOCUS6112</name>
</gene>
<keyword evidence="3" id="KW-1185">Reference proteome</keyword>
<evidence type="ECO:0000313" key="3">
    <source>
        <dbReference type="Proteomes" id="UP001497480"/>
    </source>
</evidence>
<dbReference type="Proteomes" id="UP001497480">
    <property type="component" value="Unassembled WGS sequence"/>
</dbReference>
<sequence length="149" mass="17122">MIYLRTQFIENKKKTPIKYPAKTKHLNVFAHVWLHGWTETHRGFHSHNAALGHSPCTNSARRHRDGSPWGPTRQKQRGGNIKPSWPNTITSGDNHSRSSHHLAELQPADPIASRRGRMSQPPPRVALPPFTTPIFFIFSRFRNAHFLRP</sequence>
<dbReference type="EMBL" id="CAXHTB010000004">
    <property type="protein sequence ID" value="CAL0305052.1"/>
    <property type="molecule type" value="Genomic_DNA"/>
</dbReference>
<accession>A0AAV1W861</accession>
<proteinExistence type="predicted"/>
<name>A0AAV1W861_LUPLU</name>
<dbReference type="AlphaFoldDB" id="A0AAV1W861"/>
<comment type="caution">
    <text evidence="2">The sequence shown here is derived from an EMBL/GenBank/DDBJ whole genome shotgun (WGS) entry which is preliminary data.</text>
</comment>
<reference evidence="2 3" key="1">
    <citation type="submission" date="2024-03" db="EMBL/GenBank/DDBJ databases">
        <authorList>
            <person name="Martinez-Hernandez J."/>
        </authorList>
    </citation>
    <scope>NUCLEOTIDE SEQUENCE [LARGE SCALE GENOMIC DNA]</scope>
</reference>
<evidence type="ECO:0000256" key="1">
    <source>
        <dbReference type="SAM" id="MobiDB-lite"/>
    </source>
</evidence>